<sequence length="62" mass="7283">MLLNYKKSLFNFNDSAVRNIEAQEISQQETNNNLNLPLKSFPKNRLSAKWEIEDGKLVCKWL</sequence>
<reference evidence="1 2" key="1">
    <citation type="journal article" date="2020" name="ISME J.">
        <title>Comparative genomics reveals insights into cyanobacterial evolution and habitat adaptation.</title>
        <authorList>
            <person name="Chen M.Y."/>
            <person name="Teng W.K."/>
            <person name="Zhao L."/>
            <person name="Hu C.X."/>
            <person name="Zhou Y.K."/>
            <person name="Han B.P."/>
            <person name="Song L.R."/>
            <person name="Shu W.S."/>
        </authorList>
    </citation>
    <scope>NUCLEOTIDE SEQUENCE [LARGE SCALE GENOMIC DNA]</scope>
    <source>
        <strain evidence="1 2">FACHB-248</strain>
    </source>
</reference>
<dbReference type="Proteomes" id="UP000660380">
    <property type="component" value="Unassembled WGS sequence"/>
</dbReference>
<name>A0ABR8GXJ2_9CYAN</name>
<evidence type="ECO:0000313" key="1">
    <source>
        <dbReference type="EMBL" id="MBD2607701.1"/>
    </source>
</evidence>
<proteinExistence type="predicted"/>
<gene>
    <name evidence="1" type="ORF">H6G81_25025</name>
</gene>
<comment type="caution">
    <text evidence="1">The sequence shown here is derived from an EMBL/GenBank/DDBJ whole genome shotgun (WGS) entry which is preliminary data.</text>
</comment>
<dbReference type="EMBL" id="JACJTA010000070">
    <property type="protein sequence ID" value="MBD2607701.1"/>
    <property type="molecule type" value="Genomic_DNA"/>
</dbReference>
<accession>A0ABR8GXJ2</accession>
<keyword evidence="2" id="KW-1185">Reference proteome</keyword>
<evidence type="ECO:0000313" key="2">
    <source>
        <dbReference type="Proteomes" id="UP000660380"/>
    </source>
</evidence>
<organism evidence="1 2">
    <name type="scientific">Scytonema hofmannii FACHB-248</name>
    <dbReference type="NCBI Taxonomy" id="1842502"/>
    <lineage>
        <taxon>Bacteria</taxon>
        <taxon>Bacillati</taxon>
        <taxon>Cyanobacteriota</taxon>
        <taxon>Cyanophyceae</taxon>
        <taxon>Nostocales</taxon>
        <taxon>Scytonemataceae</taxon>
        <taxon>Scytonema</taxon>
    </lineage>
</organism>
<protein>
    <submittedName>
        <fullName evidence="1">Uncharacterized protein</fullName>
    </submittedName>
</protein>
<dbReference type="RefSeq" id="WP_029634343.1">
    <property type="nucleotide sequence ID" value="NZ_JACJTA010000070.1"/>
</dbReference>